<dbReference type="InterPro" id="IPR025139">
    <property type="entry name" value="DUF4062"/>
</dbReference>
<dbReference type="RefSeq" id="WP_327773699.1">
    <property type="nucleotide sequence ID" value="NZ_JAYXUG010000001.1"/>
</dbReference>
<reference evidence="3 4" key="1">
    <citation type="submission" date="2024-01" db="EMBL/GenBank/DDBJ databases">
        <title>Active colonisers of the gastrointestinal tract of Atlantic salmon farmed in a warm water region.</title>
        <authorList>
            <person name="Bowman J.P."/>
        </authorList>
    </citation>
    <scope>NUCLEOTIDE SEQUENCE [LARGE SCALE GENOMIC DNA]</scope>
    <source>
        <strain evidence="3 4">S3MW1</strain>
    </source>
</reference>
<comment type="caution">
    <text evidence="3">The sequence shown here is derived from an EMBL/GenBank/DDBJ whole genome shotgun (WGS) entry which is preliminary data.</text>
</comment>
<evidence type="ECO:0000313" key="3">
    <source>
        <dbReference type="EMBL" id="MEC6830178.1"/>
    </source>
</evidence>
<dbReference type="Proteomes" id="UP001306119">
    <property type="component" value="Unassembled WGS sequence"/>
</dbReference>
<proteinExistence type="predicted"/>
<organism evidence="3 4">
    <name type="scientific">Photobacterium toruni</name>
    <dbReference type="NCBI Taxonomy" id="1935446"/>
    <lineage>
        <taxon>Bacteria</taxon>
        <taxon>Pseudomonadati</taxon>
        <taxon>Pseudomonadota</taxon>
        <taxon>Gammaproteobacteria</taxon>
        <taxon>Vibrionales</taxon>
        <taxon>Vibrionaceae</taxon>
        <taxon>Photobacterium</taxon>
    </lineage>
</organism>
<name>A0ABU6L246_9GAMM</name>
<dbReference type="Pfam" id="PF13271">
    <property type="entry name" value="DUF4062"/>
    <property type="match status" value="1"/>
</dbReference>
<protein>
    <submittedName>
        <fullName evidence="3">DUF4062 domain-containing protein</fullName>
    </submittedName>
</protein>
<keyword evidence="4" id="KW-1185">Reference proteome</keyword>
<gene>
    <name evidence="3" type="ORF">VXS06_00025</name>
</gene>
<accession>A0ABU6L246</accession>
<evidence type="ECO:0000259" key="2">
    <source>
        <dbReference type="Pfam" id="PF13271"/>
    </source>
</evidence>
<dbReference type="EMBL" id="JAYXUG010000001">
    <property type="protein sequence ID" value="MEC6830178.1"/>
    <property type="molecule type" value="Genomic_DNA"/>
</dbReference>
<evidence type="ECO:0000256" key="1">
    <source>
        <dbReference type="SAM" id="Coils"/>
    </source>
</evidence>
<feature type="domain" description="DUF4062" evidence="2">
    <location>
        <begin position="6"/>
        <end position="88"/>
    </location>
</feature>
<keyword evidence="1" id="KW-0175">Coiled coil</keyword>
<sequence length="321" mass="36215">MKKRLQVFISSTYLDLIEERQSAVSAVLKSGHIPAGMELFTAADQSQLEIIKRWIDESDVYMLILGGRYGSVEPKSGVSYTELEYNYALSIGKPLFAVVIEDLALESKVRIHGTSVLETERPAELKMFREKVLNNMSAFFEDLKDIRLAVMESLPEIAASRELSGWISGNEVPDTKGLVDEISKLNAEIADLVKENSQLSKKLSQNTKLSLTEEFEDLINILKNTEIKIPPNMAADGEENVTKTLYSLFNSTQSNLIRGVTNQVGQHSSVYFLYENVCPKLQIHELVQNEKVPSVRYRRFSITKKGQSLLAYIEKKKISKE</sequence>
<feature type="coiled-coil region" evidence="1">
    <location>
        <begin position="175"/>
        <end position="202"/>
    </location>
</feature>
<evidence type="ECO:0000313" key="4">
    <source>
        <dbReference type="Proteomes" id="UP001306119"/>
    </source>
</evidence>